<evidence type="ECO:0000256" key="1">
    <source>
        <dbReference type="SAM" id="SignalP"/>
    </source>
</evidence>
<dbReference type="STRING" id="75743.A0A401QE91"/>
<gene>
    <name evidence="3" type="ORF">scyTo_0024103</name>
</gene>
<dbReference type="EMBL" id="BFAA01039293">
    <property type="protein sequence ID" value="GCB83728.1"/>
    <property type="molecule type" value="Genomic_DNA"/>
</dbReference>
<evidence type="ECO:0000313" key="4">
    <source>
        <dbReference type="Proteomes" id="UP000288216"/>
    </source>
</evidence>
<feature type="chain" id="PRO_5019402855" description="VWA7 N-terminal domain-containing protein" evidence="1">
    <location>
        <begin position="26"/>
        <end position="171"/>
    </location>
</feature>
<proteinExistence type="predicted"/>
<dbReference type="Proteomes" id="UP000288216">
    <property type="component" value="Unassembled WGS sequence"/>
</dbReference>
<name>A0A401QE91_SCYTO</name>
<dbReference type="InterPro" id="IPR052577">
    <property type="entry name" value="VWA7"/>
</dbReference>
<dbReference type="InterPro" id="IPR056862">
    <property type="entry name" value="VWA7_N"/>
</dbReference>
<feature type="domain" description="VWA7 N-terminal" evidence="2">
    <location>
        <begin position="74"/>
        <end position="162"/>
    </location>
</feature>
<accession>A0A401QE91</accession>
<evidence type="ECO:0000313" key="3">
    <source>
        <dbReference type="EMBL" id="GCB83728.1"/>
    </source>
</evidence>
<dbReference type="OrthoDB" id="5985519at2759"/>
<comment type="caution">
    <text evidence="3">The sequence shown here is derived from an EMBL/GenBank/DDBJ whole genome shotgun (WGS) entry which is preliminary data.</text>
</comment>
<dbReference type="AlphaFoldDB" id="A0A401QE91"/>
<feature type="signal peptide" evidence="1">
    <location>
        <begin position="1"/>
        <end position="25"/>
    </location>
</feature>
<dbReference type="PANTHER" id="PTHR14905">
    <property type="entry name" value="NG37"/>
    <property type="match status" value="1"/>
</dbReference>
<evidence type="ECO:0000259" key="2">
    <source>
        <dbReference type="Pfam" id="PF25107"/>
    </source>
</evidence>
<feature type="non-terminal residue" evidence="3">
    <location>
        <position position="1"/>
    </location>
</feature>
<sequence length="171" mass="19644">WIFGMKMKILSFGIVILLLTNHILSFQPNRSKGSITHRDITRNGALQITYRIFQQIPNFEGKVLTPNSIPESKLTAERLFELYYGEMVSASKFSKAIDEIANANAFVDFKYVFSALRHFDSETLLEGKRKILELLTSVVQNIQQENFQSARKNAGRLLHTLQVGWRVTTYD</sequence>
<reference evidence="3 4" key="1">
    <citation type="journal article" date="2018" name="Nat. Ecol. Evol.">
        <title>Shark genomes provide insights into elasmobranch evolution and the origin of vertebrates.</title>
        <authorList>
            <person name="Hara Y"/>
            <person name="Yamaguchi K"/>
            <person name="Onimaru K"/>
            <person name="Kadota M"/>
            <person name="Koyanagi M"/>
            <person name="Keeley SD"/>
            <person name="Tatsumi K"/>
            <person name="Tanaka K"/>
            <person name="Motone F"/>
            <person name="Kageyama Y"/>
            <person name="Nozu R"/>
            <person name="Adachi N"/>
            <person name="Nishimura O"/>
            <person name="Nakagawa R"/>
            <person name="Tanegashima C"/>
            <person name="Kiyatake I"/>
            <person name="Matsumoto R"/>
            <person name="Murakumo K"/>
            <person name="Nishida K"/>
            <person name="Terakita A"/>
            <person name="Kuratani S"/>
            <person name="Sato K"/>
            <person name="Hyodo S Kuraku.S."/>
        </authorList>
    </citation>
    <scope>NUCLEOTIDE SEQUENCE [LARGE SCALE GENOMIC DNA]</scope>
</reference>
<dbReference type="Pfam" id="PF25107">
    <property type="entry name" value="VWA7_N"/>
    <property type="match status" value="1"/>
</dbReference>
<keyword evidence="1" id="KW-0732">Signal</keyword>
<organism evidence="3 4">
    <name type="scientific">Scyliorhinus torazame</name>
    <name type="common">Cloudy catshark</name>
    <name type="synonym">Catulus torazame</name>
    <dbReference type="NCBI Taxonomy" id="75743"/>
    <lineage>
        <taxon>Eukaryota</taxon>
        <taxon>Metazoa</taxon>
        <taxon>Chordata</taxon>
        <taxon>Craniata</taxon>
        <taxon>Vertebrata</taxon>
        <taxon>Chondrichthyes</taxon>
        <taxon>Elasmobranchii</taxon>
        <taxon>Galeomorphii</taxon>
        <taxon>Galeoidea</taxon>
        <taxon>Carcharhiniformes</taxon>
        <taxon>Scyliorhinidae</taxon>
        <taxon>Scyliorhinus</taxon>
    </lineage>
</organism>
<keyword evidence="4" id="KW-1185">Reference proteome</keyword>
<protein>
    <recommendedName>
        <fullName evidence="2">VWA7 N-terminal domain-containing protein</fullName>
    </recommendedName>
</protein>
<dbReference type="PANTHER" id="PTHR14905:SF18">
    <property type="entry name" value="VON WILLEBRAND FACTOR A DOMAIN-CONTAINING 10, TANDEM DUPLICATE 1-RELATED"/>
    <property type="match status" value="1"/>
</dbReference>